<dbReference type="InterPro" id="IPR002508">
    <property type="entry name" value="MurNAc-LAA_cat"/>
</dbReference>
<evidence type="ECO:0000313" key="4">
    <source>
        <dbReference type="Proteomes" id="UP000184263"/>
    </source>
</evidence>
<evidence type="ECO:0000259" key="2">
    <source>
        <dbReference type="SMART" id="SM00646"/>
    </source>
</evidence>
<dbReference type="EMBL" id="FRBC01000011">
    <property type="protein sequence ID" value="SHK66184.1"/>
    <property type="molecule type" value="Genomic_DNA"/>
</dbReference>
<dbReference type="SUPFAM" id="SSF53187">
    <property type="entry name" value="Zn-dependent exopeptidases"/>
    <property type="match status" value="1"/>
</dbReference>
<keyword evidence="1" id="KW-0378">Hydrolase</keyword>
<dbReference type="Proteomes" id="UP000184263">
    <property type="component" value="Unassembled WGS sequence"/>
</dbReference>
<dbReference type="SMART" id="SM00646">
    <property type="entry name" value="Ami_3"/>
    <property type="match status" value="1"/>
</dbReference>
<dbReference type="Gene3D" id="3.40.630.40">
    <property type="entry name" value="Zn-dependent exopeptidases"/>
    <property type="match status" value="1"/>
</dbReference>
<dbReference type="GO" id="GO:0008745">
    <property type="term" value="F:N-acetylmuramoyl-L-alanine amidase activity"/>
    <property type="evidence" value="ECO:0007669"/>
    <property type="project" value="InterPro"/>
</dbReference>
<proteinExistence type="predicted"/>
<accession>A0A1M6UAF2</accession>
<dbReference type="OrthoDB" id="9772024at2"/>
<dbReference type="GO" id="GO:0030288">
    <property type="term" value="C:outer membrane-bounded periplasmic space"/>
    <property type="evidence" value="ECO:0007669"/>
    <property type="project" value="TreeGrafter"/>
</dbReference>
<dbReference type="InterPro" id="IPR050695">
    <property type="entry name" value="N-acetylmuramoyl_amidase_3"/>
</dbReference>
<name>A0A1M6UAF2_SELRU</name>
<dbReference type="RefSeq" id="WP_073089542.1">
    <property type="nucleotide sequence ID" value="NZ_FRBC01000011.1"/>
</dbReference>
<reference evidence="3 4" key="1">
    <citation type="submission" date="2016-11" db="EMBL/GenBank/DDBJ databases">
        <authorList>
            <person name="Jaros S."/>
            <person name="Januszkiewicz K."/>
            <person name="Wedrychowicz H."/>
        </authorList>
    </citation>
    <scope>NUCLEOTIDE SEQUENCE [LARGE SCALE GENOMIC DNA]</scope>
    <source>
        <strain evidence="3 4">HD4</strain>
    </source>
</reference>
<gene>
    <name evidence="3" type="ORF">SAMN05216582_11174</name>
</gene>
<dbReference type="CDD" id="cd02696">
    <property type="entry name" value="MurNAc-LAA"/>
    <property type="match status" value="1"/>
</dbReference>
<evidence type="ECO:0000313" key="3">
    <source>
        <dbReference type="EMBL" id="SHK66184.1"/>
    </source>
</evidence>
<protein>
    <submittedName>
        <fullName evidence="3">N-acetylmuramoyl-L-alanine amidase</fullName>
    </submittedName>
</protein>
<dbReference type="Pfam" id="PF01520">
    <property type="entry name" value="Amidase_3"/>
    <property type="match status" value="1"/>
</dbReference>
<sequence>MNNVFRWVSLVGVLVAFFVGIWTPGVVEAARDNHSHKLNYFQTSKVKIAGRNALRIEIGMTGDEPAYTVKELPYLRQQLVITLPQTKRGKVKNFIAMKNGLANQVSIAEVGRDTQITIDCTQPVIKDNYKISTLPREKRLNKPARIVIELMEPYKEAPPAAAGLNGKTIVVDAGHGGSDSGAVGPNGVMEKNVTLAVAKKVQNILTQSGANVLMTRTTDVDVFAPNATAKQELQARCDVANRDSRAALFLSIHCNAFSSPAAHGMETYYNAGSAKGQRFATLLNEELAKAGGLFNRGVKTANYYVLRHTTMPASLIELGFVTNYNEEQLLRSDAYQNKIAAAIVQGIARYFK</sequence>
<evidence type="ECO:0000256" key="1">
    <source>
        <dbReference type="ARBA" id="ARBA00022801"/>
    </source>
</evidence>
<organism evidence="3 4">
    <name type="scientific">Selenomonas ruminantium</name>
    <dbReference type="NCBI Taxonomy" id="971"/>
    <lineage>
        <taxon>Bacteria</taxon>
        <taxon>Bacillati</taxon>
        <taxon>Bacillota</taxon>
        <taxon>Negativicutes</taxon>
        <taxon>Selenomonadales</taxon>
        <taxon>Selenomonadaceae</taxon>
        <taxon>Selenomonas</taxon>
    </lineage>
</organism>
<dbReference type="PANTHER" id="PTHR30404:SF0">
    <property type="entry name" value="N-ACETYLMURAMOYL-L-ALANINE AMIDASE AMIC"/>
    <property type="match status" value="1"/>
</dbReference>
<feature type="domain" description="MurNAc-LAA" evidence="2">
    <location>
        <begin position="239"/>
        <end position="348"/>
    </location>
</feature>
<dbReference type="AlphaFoldDB" id="A0A1M6UAF2"/>
<dbReference type="GO" id="GO:0009253">
    <property type="term" value="P:peptidoglycan catabolic process"/>
    <property type="evidence" value="ECO:0007669"/>
    <property type="project" value="InterPro"/>
</dbReference>
<dbReference type="PANTHER" id="PTHR30404">
    <property type="entry name" value="N-ACETYLMURAMOYL-L-ALANINE AMIDASE"/>
    <property type="match status" value="1"/>
</dbReference>